<keyword evidence="11" id="KW-0479">Metal-binding</keyword>
<dbReference type="Gene3D" id="3.30.930.10">
    <property type="entry name" value="Bira Bifunctional Protein, Domain 2"/>
    <property type="match status" value="1"/>
</dbReference>
<dbReference type="Gene3D" id="6.10.250.550">
    <property type="match status" value="1"/>
</dbReference>
<dbReference type="InterPro" id="IPR018162">
    <property type="entry name" value="Ala-tRNA-ligase_IIc_anticod-bd"/>
</dbReference>
<evidence type="ECO:0000256" key="5">
    <source>
        <dbReference type="ARBA" id="ARBA00022840"/>
    </source>
</evidence>
<evidence type="ECO:0000256" key="10">
    <source>
        <dbReference type="ARBA" id="ARBA00048300"/>
    </source>
</evidence>
<evidence type="ECO:0000256" key="4">
    <source>
        <dbReference type="ARBA" id="ARBA00022741"/>
    </source>
</evidence>
<dbReference type="InterPro" id="IPR003156">
    <property type="entry name" value="DHHA1_dom"/>
</dbReference>
<dbReference type="PROSITE" id="PS50860">
    <property type="entry name" value="AA_TRNA_LIGASE_II_ALA"/>
    <property type="match status" value="1"/>
</dbReference>
<feature type="binding site" evidence="11">
    <location>
        <position position="584"/>
    </location>
    <ligand>
        <name>Zn(2+)</name>
        <dbReference type="ChEBI" id="CHEBI:29105"/>
    </ligand>
</feature>
<dbReference type="RefSeq" id="WP_209917096.1">
    <property type="nucleotide sequence ID" value="NZ_JAGIOP010000002.1"/>
</dbReference>
<protein>
    <recommendedName>
        <fullName evidence="11">Alanine--tRNA ligase</fullName>
        <ecNumber evidence="11">6.1.1.7</ecNumber>
    </recommendedName>
    <alternativeName>
        <fullName evidence="11">Alanyl-tRNA synthetase</fullName>
        <shortName evidence="11">AlaRS</shortName>
    </alternativeName>
</protein>
<evidence type="ECO:0000313" key="14">
    <source>
        <dbReference type="EMBL" id="MBP2452768.1"/>
    </source>
</evidence>
<evidence type="ECO:0000256" key="11">
    <source>
        <dbReference type="HAMAP-Rule" id="MF_00036"/>
    </source>
</evidence>
<comment type="function">
    <text evidence="9 11">Catalyzes the attachment of alanine to tRNA(Ala) in a two-step reaction: alanine is first activated by ATP to form Ala-AMP and then transferred to the acceptor end of tRNA(Ala). Also edits incorrectly charged Ser-tRNA(Ala) and Gly-tRNA(Ala) via its editing domain.</text>
</comment>
<dbReference type="SUPFAM" id="SSF55681">
    <property type="entry name" value="Class II aaRS and biotin synthetases"/>
    <property type="match status" value="1"/>
</dbReference>
<comment type="subcellular location">
    <subcellularLocation>
        <location evidence="11">Cytoplasm</location>
    </subcellularLocation>
</comment>
<dbReference type="Pfam" id="PF01411">
    <property type="entry name" value="tRNA-synt_2c"/>
    <property type="match status" value="1"/>
</dbReference>
<dbReference type="Pfam" id="PF07973">
    <property type="entry name" value="tRNA_SAD"/>
    <property type="match status" value="1"/>
</dbReference>
<comment type="cofactor">
    <cofactor evidence="11">
        <name>Zn(2+)</name>
        <dbReference type="ChEBI" id="CHEBI:29105"/>
    </cofactor>
    <text evidence="11">Binds 1 zinc ion per subunit.</text>
</comment>
<evidence type="ECO:0000256" key="8">
    <source>
        <dbReference type="ARBA" id="ARBA00023146"/>
    </source>
</evidence>
<sequence>MQTHEIRKRFLDHFVKAGHTEVPSASVVLDDPNLLFVNAGMVQFVPYFLGARTPPYNTATSVQKCIRTPDIEEVGITTRHNTFFQMAGNFSFGDYFKKRAIELAWTLLTNPVSDGGYGFDPERLWATVYLDDDEAISLWQEVAGLPLERIQRRGMVDNYWSMGIPGPCGPCSEIYYDRGPEYGIEGGPEANEDRYIEIWNLVFMQNERGEGPAKEGYEILGPLPRKNIDTGMGVERIACLLQDVDNVYETDLVKPVIDVVAGIAPRGYGKGSHEDDVRYRIIGDHSRTAAIIIGDGVSPGNEGRGYVLRRLLRRIIRAAKLLGVDEPIMSRLMTTVRDEMGPSYPELVTDFERIHRIAVAEETAFNRTLVAGSRLFDDAAAKTKHAGISRLSGADAFTLHDTYGFPIDLTLEMAAEAGLSVDEQGFRSLMAEQRQRAKADAAARKQAHTDLSAYRELVDAGPTEFTGFDELSTEARILGIFVDGKRVPVVTHEDVDAERVELILDRTPFYAESGGQIADEGAISGTGSSATAKAAVTDVQKIAKTLWAHRINVESGEFVEGDTVTAAVDPKWRRGATQGHSGTHMVHAALRQVLGPTAVQAGSLNRPGYLRFDFNWQGALTEDQRSQIEVVTNEAVEADYQVNTFLTALDKAKAMGAMAMFGENYPDEVRVVDIGGPFSLELCGGTHVHNSAQIGPVTILGESSVGSGVRRVEAYVGLESFRHLAKERALMAGLASSLKVPSEEVPARVANLVERLKAAEKELDKARLANARAAAANAAAGAETIGKVRVVAQRMAGGMSAGDLRSLVGDIKGKLGSDPGVVALIAEGEDDSVPFVVAVNPAAQDLGLRANELVKQFGAAVNGRGGGKADMAQGSGKGAAGIDAALAALRAEIGRG</sequence>
<keyword evidence="12" id="KW-0175">Coiled coil</keyword>
<keyword evidence="4 11" id="KW-0547">Nucleotide-binding</keyword>
<dbReference type="HAMAP" id="MF_00036_B">
    <property type="entry name" value="Ala_tRNA_synth_B"/>
    <property type="match status" value="1"/>
</dbReference>
<dbReference type="InterPro" id="IPR012947">
    <property type="entry name" value="tRNA_SAD"/>
</dbReference>
<dbReference type="SUPFAM" id="SSF101353">
    <property type="entry name" value="Putative anticodon-binding domain of alanyl-tRNA synthetase (AlaRS)"/>
    <property type="match status" value="1"/>
</dbReference>
<organism evidence="14 15">
    <name type="scientific">Mycolicibacterium lutetiense</name>
    <dbReference type="NCBI Taxonomy" id="1641992"/>
    <lineage>
        <taxon>Bacteria</taxon>
        <taxon>Bacillati</taxon>
        <taxon>Actinomycetota</taxon>
        <taxon>Actinomycetes</taxon>
        <taxon>Mycobacteriales</taxon>
        <taxon>Mycobacteriaceae</taxon>
        <taxon>Mycolicibacterium</taxon>
    </lineage>
</organism>
<dbReference type="PANTHER" id="PTHR11777">
    <property type="entry name" value="ALANYL-TRNA SYNTHETASE"/>
    <property type="match status" value="1"/>
</dbReference>
<dbReference type="Gene3D" id="3.30.980.10">
    <property type="entry name" value="Threonyl-trna Synthetase, Chain A, domain 2"/>
    <property type="match status" value="1"/>
</dbReference>
<keyword evidence="3 11" id="KW-0436">Ligase</keyword>
<feature type="domain" description="Alanyl-transfer RNA synthetases family profile" evidence="13">
    <location>
        <begin position="1"/>
        <end position="726"/>
    </location>
</feature>
<evidence type="ECO:0000256" key="6">
    <source>
        <dbReference type="ARBA" id="ARBA00022884"/>
    </source>
</evidence>
<feature type="binding site" evidence="11">
    <location>
        <position position="687"/>
    </location>
    <ligand>
        <name>Zn(2+)</name>
        <dbReference type="ChEBI" id="CHEBI:29105"/>
    </ligand>
</feature>
<feature type="binding site" evidence="11">
    <location>
        <position position="683"/>
    </location>
    <ligand>
        <name>Zn(2+)</name>
        <dbReference type="ChEBI" id="CHEBI:29105"/>
    </ligand>
</feature>
<name>A0ABS4ZUF1_9MYCO</name>
<keyword evidence="15" id="KW-1185">Reference proteome</keyword>
<comment type="similarity">
    <text evidence="1 11">Belongs to the class-II aminoacyl-tRNA synthetase family.</text>
</comment>
<dbReference type="GO" id="GO:0004813">
    <property type="term" value="F:alanine-tRNA ligase activity"/>
    <property type="evidence" value="ECO:0007669"/>
    <property type="project" value="UniProtKB-EC"/>
</dbReference>
<comment type="domain">
    <text evidence="11">Consists of three domains; the N-terminal catalytic domain, the editing domain and the C-terminal C-Ala domain. The editing domain removes incorrectly charged amino acids, while the C-Ala domain, along with tRNA(Ala), serves as a bridge to cooperatively bring together the editing and aminoacylation centers thus stimulating deacylation of misacylated tRNAs.</text>
</comment>
<dbReference type="InterPro" id="IPR009000">
    <property type="entry name" value="Transl_B-barrel_sf"/>
</dbReference>
<accession>A0ABS4ZUF1</accession>
<dbReference type="InterPro" id="IPR018164">
    <property type="entry name" value="Ala-tRNA-synth_IIc_N"/>
</dbReference>
<dbReference type="Gene3D" id="3.30.54.20">
    <property type="match status" value="1"/>
</dbReference>
<evidence type="ECO:0000256" key="9">
    <source>
        <dbReference type="ARBA" id="ARBA00024779"/>
    </source>
</evidence>
<dbReference type="PRINTS" id="PR00980">
    <property type="entry name" value="TRNASYNTHALA"/>
</dbReference>
<dbReference type="NCBIfam" id="TIGR00344">
    <property type="entry name" value="alaS"/>
    <property type="match status" value="1"/>
</dbReference>
<keyword evidence="8 11" id="KW-0030">Aminoacyl-tRNA synthetase</keyword>
<feature type="binding site" evidence="11">
    <location>
        <position position="580"/>
    </location>
    <ligand>
        <name>Zn(2+)</name>
        <dbReference type="ChEBI" id="CHEBI:29105"/>
    </ligand>
</feature>
<gene>
    <name evidence="11" type="primary">alaS</name>
    <name evidence="14" type="ORF">JOF57_002681</name>
</gene>
<dbReference type="Proteomes" id="UP000694460">
    <property type="component" value="Unassembled WGS sequence"/>
</dbReference>
<keyword evidence="11" id="KW-0862">Zinc</keyword>
<evidence type="ECO:0000256" key="3">
    <source>
        <dbReference type="ARBA" id="ARBA00022598"/>
    </source>
</evidence>
<feature type="coiled-coil region" evidence="12">
    <location>
        <begin position="749"/>
        <end position="776"/>
    </location>
</feature>
<evidence type="ECO:0000256" key="12">
    <source>
        <dbReference type="SAM" id="Coils"/>
    </source>
</evidence>
<reference evidence="14 15" key="1">
    <citation type="submission" date="2021-03" db="EMBL/GenBank/DDBJ databases">
        <title>Sequencing the genomes of 1000 actinobacteria strains.</title>
        <authorList>
            <person name="Klenk H.-P."/>
        </authorList>
    </citation>
    <scope>NUCLEOTIDE SEQUENCE [LARGE SCALE GENOMIC DNA]</scope>
    <source>
        <strain evidence="14 15">DSM 46713</strain>
    </source>
</reference>
<keyword evidence="7 11" id="KW-0648">Protein biosynthesis</keyword>
<dbReference type="SMART" id="SM00863">
    <property type="entry name" value="tRNA_SAD"/>
    <property type="match status" value="1"/>
</dbReference>
<keyword evidence="6 11" id="KW-0694">RNA-binding</keyword>
<keyword evidence="11" id="KW-0963">Cytoplasm</keyword>
<evidence type="ECO:0000256" key="7">
    <source>
        <dbReference type="ARBA" id="ARBA00022917"/>
    </source>
</evidence>
<dbReference type="Gene3D" id="2.40.30.130">
    <property type="match status" value="1"/>
</dbReference>
<dbReference type="InterPro" id="IPR018165">
    <property type="entry name" value="Ala-tRNA-synth_IIc_core"/>
</dbReference>
<dbReference type="PANTHER" id="PTHR11777:SF9">
    <property type="entry name" value="ALANINE--TRNA LIGASE, CYTOPLASMIC"/>
    <property type="match status" value="1"/>
</dbReference>
<dbReference type="Pfam" id="PF02272">
    <property type="entry name" value="DHHA1"/>
    <property type="match status" value="1"/>
</dbReference>
<dbReference type="Gene3D" id="3.10.310.40">
    <property type="match status" value="1"/>
</dbReference>
<dbReference type="InterPro" id="IPR050058">
    <property type="entry name" value="Ala-tRNA_ligase"/>
</dbReference>
<keyword evidence="5 11" id="KW-0067">ATP-binding</keyword>
<evidence type="ECO:0000256" key="2">
    <source>
        <dbReference type="ARBA" id="ARBA00022555"/>
    </source>
</evidence>
<proteinExistence type="inferred from homology"/>
<dbReference type="SUPFAM" id="SSF55186">
    <property type="entry name" value="ThrRS/AlaRS common domain"/>
    <property type="match status" value="1"/>
</dbReference>
<dbReference type="InterPro" id="IPR018163">
    <property type="entry name" value="Thr/Ala-tRNA-synth_IIc_edit"/>
</dbReference>
<dbReference type="EMBL" id="JAGIOP010000002">
    <property type="protein sequence ID" value="MBP2452768.1"/>
    <property type="molecule type" value="Genomic_DNA"/>
</dbReference>
<evidence type="ECO:0000256" key="1">
    <source>
        <dbReference type="ARBA" id="ARBA00008226"/>
    </source>
</evidence>
<evidence type="ECO:0000259" key="13">
    <source>
        <dbReference type="PROSITE" id="PS50860"/>
    </source>
</evidence>
<comment type="caution">
    <text evidence="14">The sequence shown here is derived from an EMBL/GenBank/DDBJ whole genome shotgun (WGS) entry which is preliminary data.</text>
</comment>
<evidence type="ECO:0000313" key="15">
    <source>
        <dbReference type="Proteomes" id="UP000694460"/>
    </source>
</evidence>
<dbReference type="CDD" id="cd00673">
    <property type="entry name" value="AlaRS_core"/>
    <property type="match status" value="1"/>
</dbReference>
<dbReference type="InterPro" id="IPR002318">
    <property type="entry name" value="Ala-tRNA-lgiase_IIc"/>
</dbReference>
<comment type="catalytic activity">
    <reaction evidence="10 11">
        <text>tRNA(Ala) + L-alanine + ATP = L-alanyl-tRNA(Ala) + AMP + diphosphate</text>
        <dbReference type="Rhea" id="RHEA:12540"/>
        <dbReference type="Rhea" id="RHEA-COMP:9657"/>
        <dbReference type="Rhea" id="RHEA-COMP:9923"/>
        <dbReference type="ChEBI" id="CHEBI:30616"/>
        <dbReference type="ChEBI" id="CHEBI:33019"/>
        <dbReference type="ChEBI" id="CHEBI:57972"/>
        <dbReference type="ChEBI" id="CHEBI:78442"/>
        <dbReference type="ChEBI" id="CHEBI:78497"/>
        <dbReference type="ChEBI" id="CHEBI:456215"/>
        <dbReference type="EC" id="6.1.1.7"/>
    </reaction>
</comment>
<dbReference type="InterPro" id="IPR045864">
    <property type="entry name" value="aa-tRNA-synth_II/BPL/LPL"/>
</dbReference>
<dbReference type="SUPFAM" id="SSF50447">
    <property type="entry name" value="Translation proteins"/>
    <property type="match status" value="1"/>
</dbReference>
<dbReference type="EC" id="6.1.1.7" evidence="11"/>
<dbReference type="InterPro" id="IPR023033">
    <property type="entry name" value="Ala_tRNA_ligase_euk/bac"/>
</dbReference>
<keyword evidence="2 11" id="KW-0820">tRNA-binding</keyword>